<evidence type="ECO:0000259" key="2">
    <source>
        <dbReference type="PROSITE" id="PS50222"/>
    </source>
</evidence>
<gene>
    <name evidence="3" type="ORF">TTHERM_00780430</name>
</gene>
<feature type="region of interest" description="Disordered" evidence="1">
    <location>
        <begin position="1"/>
        <end position="22"/>
    </location>
</feature>
<evidence type="ECO:0000256" key="1">
    <source>
        <dbReference type="SAM" id="MobiDB-lite"/>
    </source>
</evidence>
<dbReference type="Gene3D" id="1.10.238.10">
    <property type="entry name" value="EF-hand"/>
    <property type="match status" value="1"/>
</dbReference>
<feature type="compositionally biased region" description="Polar residues" evidence="1">
    <location>
        <begin position="487"/>
        <end position="496"/>
    </location>
</feature>
<feature type="domain" description="EF-hand" evidence="2">
    <location>
        <begin position="637"/>
        <end position="672"/>
    </location>
</feature>
<keyword evidence="4" id="KW-1185">Reference proteome</keyword>
<sequence length="1587" mass="185976">MQQEMLNSSYQGSQSGVQEQAHSEQQEENFIYQIFDSKDFFSVEDQVIVPFKDTGVPDYYGSFSITLNFILKKNEPKRKENLTLFQTGQTHKKNLIIAITPQNTLKVTFRQGQEQEFMYSQTKVKPNISYDLCIVYEVVREQDEIMFYNITLYLNGKSETNLSLNSEITKPSGNIYFGSESALGTFVGEISHAYFVTRNLSEGEIISLHNEKKLNPMDPKNPHAILEEAQQSQFGGGNQDLHNASRRSVPATLQRTHITILQNHISGQSQMVVLDNKSIRSMNKQQFEQAELNAIFSRDPYLEQQFRQLSYHFKWVMCTLQQLSPPIEEIGKASLPFTCLQNLIASGRIQSKLSLPLYIIEFKRFMKVLRYADIRISEENIMQIANITKTYYEFKTGDPEFEEFQQQFRKNYGCIHMNVTKQSEEDEFKFKGVIYDKLLIAIRDTVLLPEEVDNIRREYSDVPGVIDEVNMEEATPASAKRSPQKRIFTQNSQQDVVDNKAQEEESRKRQELANQLYEEKLKILNCQPLLHYQAGQNVVYNSYNALLNLLEISKKDISEANLYVFKGIFLQRTYLGANIQYPNILELHRKFFQSVASKGNIFSQMEIIFKNMCTQGQEELDFNSFFNYWTKSISGNDSKSDVQQVFEDMQITKNGFITIKDMYYYFQSYEIVFLYQKKDTDTHVMFGLYNNQTEENIVRSEICPNNYSSIRSMAFTSKRHPKTDQKFFVLHSLKQTYRNEKNELVDLKAFENFVLDQNVQYELQELSYSPISPQDSYGIEITVNLLVNQEVFGNHQIDYSLLQVKPLYKHEAEASQQIVKQINEKHKQILGPIAQQQAEPQSPTVSPRAQSDIGPDQIEEREQLPVPDPSWNQGKFIINVNRCTHCDTHTTTTWHDEVDFIEKFNHFGESMKQIFPNCEIVGNYDKPGVHYENFDVYIRGVGPESDRDSQGRIWLYSKTEGIFSFLYYFGLRILKAYDKLVLLASGYGNTIEMEKVQEYYLSRFESMIPQKWSESHSFPLEVPKRKVEIQREIEEENMVKEGTRMICRNWGCGKAYDFTADPISTKYACRYHPGTYQLGSIHALWPESWTCCRGEWASQGCRKGPHKGVVEKKYLFLCLNVGEKNPRTKRPDSACGKLYNDDFPSDCVIHPGFFKRSKPNSEEGEWTCCQDGNPNSGGCQAQPSHTKAEWPDVEAKKYFVEKQITNPGLIKYDGKKLPVVSQSQIEPYKKAALRACVYRESLPYTPFVNQEKRKKEERKLNENELRVCIHYGCIKKIDGRYKHLVEFSDIENDKFREKRKRNCRYHPGTFDFGHTGVTSVSQASTDTLWKPHWTCCRQEWESEGCEKGYHDGPLLKEFVEELREKAKAVYDEWKQKEDFLKQIKMQEDHINDRFSRDEAERNNELAKLPLRYNQQDHMRAQEIVLAYSSLLDQAKKNNRVLIDFYDKEFWPNIRAQKRFQKQISSLWKSKLEGYKVGDHEVKGLYVDANELRNYWQLVFKKEESVSFGRLPSLCDKLHLHLFAVSDRLDYHYKFWDVVNKDLQWLTNTDTISREQFIEWWFMETDEYLERKESYKEEQRRKQQQSKF</sequence>
<dbReference type="PROSITE" id="PS50222">
    <property type="entry name" value="EF_HAND_2"/>
    <property type="match status" value="1"/>
</dbReference>
<organism evidence="3 4">
    <name type="scientific">Tetrahymena thermophila (strain SB210)</name>
    <dbReference type="NCBI Taxonomy" id="312017"/>
    <lineage>
        <taxon>Eukaryota</taxon>
        <taxon>Sar</taxon>
        <taxon>Alveolata</taxon>
        <taxon>Ciliophora</taxon>
        <taxon>Intramacronucleata</taxon>
        <taxon>Oligohymenophorea</taxon>
        <taxon>Hymenostomatida</taxon>
        <taxon>Tetrahymenina</taxon>
        <taxon>Tetrahymenidae</taxon>
        <taxon>Tetrahymena</taxon>
    </lineage>
</organism>
<dbReference type="Gene3D" id="2.60.120.200">
    <property type="match status" value="1"/>
</dbReference>
<dbReference type="GO" id="GO:0005509">
    <property type="term" value="F:calcium ion binding"/>
    <property type="evidence" value="ECO:0007669"/>
    <property type="project" value="InterPro"/>
</dbReference>
<dbReference type="Proteomes" id="UP000009168">
    <property type="component" value="Unassembled WGS sequence"/>
</dbReference>
<dbReference type="InterPro" id="IPR002048">
    <property type="entry name" value="EF_hand_dom"/>
</dbReference>
<dbReference type="OrthoDB" id="10261079at2759"/>
<dbReference type="InParanoid" id="I7M488"/>
<dbReference type="RefSeq" id="XP_001026199.3">
    <property type="nucleotide sequence ID" value="XM_001026199.3"/>
</dbReference>
<dbReference type="SUPFAM" id="SSF47473">
    <property type="entry name" value="EF-hand"/>
    <property type="match status" value="1"/>
</dbReference>
<feature type="region of interest" description="Disordered" evidence="1">
    <location>
        <begin position="473"/>
        <end position="505"/>
    </location>
</feature>
<dbReference type="eggNOG" id="ENOG502SM1U">
    <property type="taxonomic scope" value="Eukaryota"/>
</dbReference>
<dbReference type="InterPro" id="IPR011992">
    <property type="entry name" value="EF-hand-dom_pair"/>
</dbReference>
<reference evidence="4" key="1">
    <citation type="journal article" date="2006" name="PLoS Biol.">
        <title>Macronuclear genome sequence of the ciliate Tetrahymena thermophila, a model eukaryote.</title>
        <authorList>
            <person name="Eisen J.A."/>
            <person name="Coyne R.S."/>
            <person name="Wu M."/>
            <person name="Wu D."/>
            <person name="Thiagarajan M."/>
            <person name="Wortman J.R."/>
            <person name="Badger J.H."/>
            <person name="Ren Q."/>
            <person name="Amedeo P."/>
            <person name="Jones K.M."/>
            <person name="Tallon L.J."/>
            <person name="Delcher A.L."/>
            <person name="Salzberg S.L."/>
            <person name="Silva J.C."/>
            <person name="Haas B.J."/>
            <person name="Majoros W.H."/>
            <person name="Farzad M."/>
            <person name="Carlton J.M."/>
            <person name="Smith R.K. Jr."/>
            <person name="Garg J."/>
            <person name="Pearlman R.E."/>
            <person name="Karrer K.M."/>
            <person name="Sun L."/>
            <person name="Manning G."/>
            <person name="Elde N.C."/>
            <person name="Turkewitz A.P."/>
            <person name="Asai D.J."/>
            <person name="Wilkes D.E."/>
            <person name="Wang Y."/>
            <person name="Cai H."/>
            <person name="Collins K."/>
            <person name="Stewart B.A."/>
            <person name="Lee S.R."/>
            <person name="Wilamowska K."/>
            <person name="Weinberg Z."/>
            <person name="Ruzzo W.L."/>
            <person name="Wloga D."/>
            <person name="Gaertig J."/>
            <person name="Frankel J."/>
            <person name="Tsao C.-C."/>
            <person name="Gorovsky M.A."/>
            <person name="Keeling P.J."/>
            <person name="Waller R.F."/>
            <person name="Patron N.J."/>
            <person name="Cherry J.M."/>
            <person name="Stover N.A."/>
            <person name="Krieger C.J."/>
            <person name="del Toro C."/>
            <person name="Ryder H.F."/>
            <person name="Williamson S.C."/>
            <person name="Barbeau R.A."/>
            <person name="Hamilton E.P."/>
            <person name="Orias E."/>
        </authorList>
    </citation>
    <scope>NUCLEOTIDE SEQUENCE [LARGE SCALE GENOMIC DNA]</scope>
    <source>
        <strain evidence="4">SB210</strain>
    </source>
</reference>
<protein>
    <recommendedName>
        <fullName evidence="2">EF-hand domain-containing protein</fullName>
    </recommendedName>
</protein>
<accession>I7M488</accession>
<evidence type="ECO:0000313" key="4">
    <source>
        <dbReference type="Proteomes" id="UP000009168"/>
    </source>
</evidence>
<dbReference type="SUPFAM" id="SSF49899">
    <property type="entry name" value="Concanavalin A-like lectins/glucanases"/>
    <property type="match status" value="1"/>
</dbReference>
<feature type="compositionally biased region" description="Polar residues" evidence="1">
    <location>
        <begin position="1"/>
        <end position="20"/>
    </location>
</feature>
<dbReference type="EMBL" id="GG662313">
    <property type="protein sequence ID" value="EAS05954.3"/>
    <property type="molecule type" value="Genomic_DNA"/>
</dbReference>
<dbReference type="KEGG" id="tet:TTHERM_00780430"/>
<dbReference type="InterPro" id="IPR013320">
    <property type="entry name" value="ConA-like_dom_sf"/>
</dbReference>
<evidence type="ECO:0000313" key="3">
    <source>
        <dbReference type="EMBL" id="EAS05954.3"/>
    </source>
</evidence>
<proteinExistence type="predicted"/>
<dbReference type="GeneID" id="7845039"/>
<name>I7M488_TETTS</name>